<sequence length="298" mass="32758">MKKFVFCLALMLAPLHALSQVQSLTHQDVKRKYIVYTPAAYAAAPERQFPLVLNFAGGGMTAAEQMLYTQMNRTAERYGFIVVYPQGIKNDWNVGFGMSYKEGTDDVGFVRAILTTMQRDYRIDPRRVYATGLSRGGFFSLRLAAEMPQQFAAVASVGAPLPEPVIEHHRQRLPVGVMLVQGTSDSVVSYEGKAGSYLSAPATLDYWLKVNAMEQSPAQTRQLQPAMGDPTAATIVEHAHGGRRVSLLTIKDGGHTWPGADPFNIGLPIGRTSKAANANELIWDFFRRHSNDAPSPAQ</sequence>
<protein>
    <submittedName>
        <fullName evidence="9">Polyhydroxybutyrate depolymerase</fullName>
    </submittedName>
</protein>
<name>A0A7W5BGW9_9BURK</name>
<evidence type="ECO:0000313" key="10">
    <source>
        <dbReference type="Proteomes" id="UP000541535"/>
    </source>
</evidence>
<dbReference type="RefSeq" id="WP_371871774.1">
    <property type="nucleotide sequence ID" value="NZ_JACHXD010000023.1"/>
</dbReference>
<dbReference type="Proteomes" id="UP000541535">
    <property type="component" value="Unassembled WGS sequence"/>
</dbReference>
<dbReference type="EMBL" id="JACHXD010000023">
    <property type="protein sequence ID" value="MBB3122010.1"/>
    <property type="molecule type" value="Genomic_DNA"/>
</dbReference>
<evidence type="ECO:0000256" key="8">
    <source>
        <dbReference type="SAM" id="SignalP"/>
    </source>
</evidence>
<dbReference type="PANTHER" id="PTHR38050">
    <property type="match status" value="1"/>
</dbReference>
<gene>
    <name evidence="9" type="ORF">FHS03_005106</name>
</gene>
<dbReference type="AlphaFoldDB" id="A0A7W5BGW9"/>
<comment type="caution">
    <text evidence="9">The sequence shown here is derived from an EMBL/GenBank/DDBJ whole genome shotgun (WGS) entry which is preliminary data.</text>
</comment>
<keyword evidence="10" id="KW-1185">Reference proteome</keyword>
<dbReference type="PANTHER" id="PTHR38050:SF2">
    <property type="entry name" value="FERULOYL ESTERASE C-RELATED"/>
    <property type="match status" value="1"/>
</dbReference>
<dbReference type="InterPro" id="IPR043595">
    <property type="entry name" value="FaeB/C/D"/>
</dbReference>
<dbReference type="GO" id="GO:0005576">
    <property type="term" value="C:extracellular region"/>
    <property type="evidence" value="ECO:0007669"/>
    <property type="project" value="UniProtKB-SubCell"/>
</dbReference>
<dbReference type="SUPFAM" id="SSF53474">
    <property type="entry name" value="alpha/beta-Hydrolases"/>
    <property type="match status" value="1"/>
</dbReference>
<keyword evidence="5" id="KW-0378">Hydrolase</keyword>
<keyword evidence="6" id="KW-0119">Carbohydrate metabolism</keyword>
<evidence type="ECO:0000313" key="9">
    <source>
        <dbReference type="EMBL" id="MBB3122010.1"/>
    </source>
</evidence>
<evidence type="ECO:0000256" key="6">
    <source>
        <dbReference type="ARBA" id="ARBA00023277"/>
    </source>
</evidence>
<evidence type="ECO:0000256" key="7">
    <source>
        <dbReference type="ARBA" id="ARBA00023326"/>
    </source>
</evidence>
<proteinExistence type="predicted"/>
<keyword evidence="2" id="KW-0964">Secreted</keyword>
<dbReference type="InterPro" id="IPR010126">
    <property type="entry name" value="Esterase_phb"/>
</dbReference>
<evidence type="ECO:0000256" key="2">
    <source>
        <dbReference type="ARBA" id="ARBA00022525"/>
    </source>
</evidence>
<feature type="signal peptide" evidence="8">
    <location>
        <begin position="1"/>
        <end position="19"/>
    </location>
</feature>
<reference evidence="9 10" key="1">
    <citation type="submission" date="2020-08" db="EMBL/GenBank/DDBJ databases">
        <title>Genomic Encyclopedia of Type Strains, Phase III (KMG-III): the genomes of soil and plant-associated and newly described type strains.</title>
        <authorList>
            <person name="Whitman W."/>
        </authorList>
    </citation>
    <scope>NUCLEOTIDE SEQUENCE [LARGE SCALE GENOMIC DNA]</scope>
    <source>
        <strain evidence="9 10">CECT 8897</strain>
    </source>
</reference>
<evidence type="ECO:0000256" key="5">
    <source>
        <dbReference type="ARBA" id="ARBA00022801"/>
    </source>
</evidence>
<evidence type="ECO:0000256" key="4">
    <source>
        <dbReference type="ARBA" id="ARBA00022729"/>
    </source>
</evidence>
<keyword evidence="4 8" id="KW-0732">Signal</keyword>
<dbReference type="Gene3D" id="3.40.50.1820">
    <property type="entry name" value="alpha/beta hydrolase"/>
    <property type="match status" value="1"/>
</dbReference>
<dbReference type="GO" id="GO:0045493">
    <property type="term" value="P:xylan catabolic process"/>
    <property type="evidence" value="ECO:0007669"/>
    <property type="project" value="UniProtKB-KW"/>
</dbReference>
<keyword evidence="7" id="KW-0624">Polysaccharide degradation</keyword>
<evidence type="ECO:0000256" key="3">
    <source>
        <dbReference type="ARBA" id="ARBA00022651"/>
    </source>
</evidence>
<dbReference type="GO" id="GO:0030600">
    <property type="term" value="F:feruloyl esterase activity"/>
    <property type="evidence" value="ECO:0007669"/>
    <property type="project" value="InterPro"/>
</dbReference>
<feature type="chain" id="PRO_5030954775" evidence="8">
    <location>
        <begin position="20"/>
        <end position="298"/>
    </location>
</feature>
<accession>A0A7W5BGW9</accession>
<organism evidence="9 10">
    <name type="scientific">Pseudoduganella violacea</name>
    <dbReference type="NCBI Taxonomy" id="1715466"/>
    <lineage>
        <taxon>Bacteria</taxon>
        <taxon>Pseudomonadati</taxon>
        <taxon>Pseudomonadota</taxon>
        <taxon>Betaproteobacteria</taxon>
        <taxon>Burkholderiales</taxon>
        <taxon>Oxalobacteraceae</taxon>
        <taxon>Telluria group</taxon>
        <taxon>Pseudoduganella</taxon>
    </lineage>
</organism>
<dbReference type="Pfam" id="PF10503">
    <property type="entry name" value="Esterase_PHB"/>
    <property type="match status" value="1"/>
</dbReference>
<comment type="subcellular location">
    <subcellularLocation>
        <location evidence="1">Secreted</location>
    </subcellularLocation>
</comment>
<dbReference type="InterPro" id="IPR029058">
    <property type="entry name" value="AB_hydrolase_fold"/>
</dbReference>
<keyword evidence="3" id="KW-0858">Xylan degradation</keyword>
<evidence type="ECO:0000256" key="1">
    <source>
        <dbReference type="ARBA" id="ARBA00004613"/>
    </source>
</evidence>